<proteinExistence type="inferred from homology"/>
<dbReference type="CDD" id="cd03058">
    <property type="entry name" value="GST_N_Tau"/>
    <property type="match status" value="1"/>
</dbReference>
<comment type="subcellular location">
    <subcellularLocation>
        <location evidence="1">Cytoplasm</location>
        <location evidence="1">Cytosol</location>
    </subcellularLocation>
</comment>
<dbReference type="InterPro" id="IPR010987">
    <property type="entry name" value="Glutathione-S-Trfase_C-like"/>
</dbReference>
<dbReference type="SUPFAM" id="SSF52833">
    <property type="entry name" value="Thioredoxin-like"/>
    <property type="match status" value="1"/>
</dbReference>
<dbReference type="GO" id="GO:0005829">
    <property type="term" value="C:cytosol"/>
    <property type="evidence" value="ECO:0007669"/>
    <property type="project" value="UniProtKB-SubCell"/>
</dbReference>
<feature type="domain" description="GST C-terminal" evidence="9">
    <location>
        <begin position="89"/>
        <end position="216"/>
    </location>
</feature>
<comment type="similarity">
    <text evidence="6">Belongs to the GST superfamily. Tau family.</text>
</comment>
<dbReference type="Pfam" id="PF02798">
    <property type="entry name" value="GST_N"/>
    <property type="match status" value="1"/>
</dbReference>
<dbReference type="SFLD" id="SFLDS00019">
    <property type="entry name" value="Glutathione_Transferase_(cytos"/>
    <property type="match status" value="1"/>
</dbReference>
<evidence type="ECO:0000259" key="8">
    <source>
        <dbReference type="PROSITE" id="PS50404"/>
    </source>
</evidence>
<dbReference type="Gene3D" id="1.20.1050.10">
    <property type="match status" value="1"/>
</dbReference>
<dbReference type="PANTHER" id="PTHR11260">
    <property type="entry name" value="GLUTATHIONE S-TRANSFERASE, GST, SUPERFAMILY, GST DOMAIN CONTAINING"/>
    <property type="match status" value="1"/>
</dbReference>
<evidence type="ECO:0000256" key="2">
    <source>
        <dbReference type="ARBA" id="ARBA00012452"/>
    </source>
</evidence>
<evidence type="ECO:0000256" key="3">
    <source>
        <dbReference type="ARBA" id="ARBA00022490"/>
    </source>
</evidence>
<evidence type="ECO:0000256" key="5">
    <source>
        <dbReference type="ARBA" id="ARBA00022679"/>
    </source>
</evidence>
<dbReference type="InterPro" id="IPR045074">
    <property type="entry name" value="GST_C_Tau"/>
</dbReference>
<sequence>MAEKEEVKLLSLWALPFGHRVEIALKLKGVPYDYLEQDLRNKSPLLLQMNPVHKQVPVFVHNGRPIAESLVILEYIDETWTQYPILPRDPYDRAMARFWAKFVDEKIVSAGLKSVVKAEKGREAAIEETQQLMKLLEKELVGKDFFGGERVGFLDLVAGSMIPMSLMMLWEGMGVDVIPKEKFPEFHRWMNNLLEVEAVKECLPPREKHIEHMMEYAERYK</sequence>
<dbReference type="Gene3D" id="3.40.30.10">
    <property type="entry name" value="Glutaredoxin"/>
    <property type="match status" value="1"/>
</dbReference>
<dbReference type="PANTHER" id="PTHR11260:SF676">
    <property type="entry name" value="GLUTATHIONE S-TRANSFERASE U8"/>
    <property type="match status" value="1"/>
</dbReference>
<dbReference type="InterPro" id="IPR004045">
    <property type="entry name" value="Glutathione_S-Trfase_N"/>
</dbReference>
<keyword evidence="3" id="KW-0963">Cytoplasm</keyword>
<dbReference type="GO" id="GO:0004364">
    <property type="term" value="F:glutathione transferase activity"/>
    <property type="evidence" value="ECO:0007669"/>
    <property type="project" value="UniProtKB-EC"/>
</dbReference>
<keyword evidence="4" id="KW-0216">Detoxification</keyword>
<evidence type="ECO:0000256" key="6">
    <source>
        <dbReference type="ARBA" id="ARBA00025743"/>
    </source>
</evidence>
<dbReference type="InterPro" id="IPR036249">
    <property type="entry name" value="Thioredoxin-like_sf"/>
</dbReference>
<gene>
    <name evidence="10" type="primary">GST20</name>
</gene>
<dbReference type="FunFam" id="3.40.30.10:FF:000014">
    <property type="entry name" value="Tau class glutathione S-transferase"/>
    <property type="match status" value="1"/>
</dbReference>
<evidence type="ECO:0000259" key="9">
    <source>
        <dbReference type="PROSITE" id="PS50405"/>
    </source>
</evidence>
<dbReference type="InterPro" id="IPR045073">
    <property type="entry name" value="Omega/Tau-like"/>
</dbReference>
<dbReference type="InterPro" id="IPR040079">
    <property type="entry name" value="Glutathione_S-Trfase"/>
</dbReference>
<dbReference type="PROSITE" id="PS50405">
    <property type="entry name" value="GST_CTER"/>
    <property type="match status" value="1"/>
</dbReference>
<dbReference type="EC" id="2.5.1.18" evidence="2"/>
<accession>B2BXR0</accession>
<keyword evidence="5" id="KW-0808">Transferase</keyword>
<name>B2BXR0_9ROSI</name>
<evidence type="ECO:0000256" key="4">
    <source>
        <dbReference type="ARBA" id="ARBA00022575"/>
    </source>
</evidence>
<dbReference type="CDD" id="cd03185">
    <property type="entry name" value="GST_C_Tau"/>
    <property type="match status" value="1"/>
</dbReference>
<feature type="domain" description="GST N-terminal" evidence="8">
    <location>
        <begin position="5"/>
        <end position="84"/>
    </location>
</feature>
<dbReference type="Pfam" id="PF00043">
    <property type="entry name" value="GST_C"/>
    <property type="match status" value="1"/>
</dbReference>
<dbReference type="InterPro" id="IPR004046">
    <property type="entry name" value="GST_C"/>
</dbReference>
<dbReference type="SFLD" id="SFLDG01152">
    <property type="entry name" value="Main.3:_Omega-_and_Tau-like"/>
    <property type="match status" value="1"/>
</dbReference>
<evidence type="ECO:0000256" key="1">
    <source>
        <dbReference type="ARBA" id="ARBA00004514"/>
    </source>
</evidence>
<evidence type="ECO:0000313" key="10">
    <source>
        <dbReference type="EMBL" id="ABW81097.1"/>
    </source>
</evidence>
<dbReference type="GO" id="GO:0009407">
    <property type="term" value="P:toxin catabolic process"/>
    <property type="evidence" value="ECO:0007669"/>
    <property type="project" value="UniProtKB-ARBA"/>
</dbReference>
<evidence type="ECO:0000256" key="7">
    <source>
        <dbReference type="ARBA" id="ARBA00047960"/>
    </source>
</evidence>
<dbReference type="PROSITE" id="PS50404">
    <property type="entry name" value="GST_NTER"/>
    <property type="match status" value="1"/>
</dbReference>
<protein>
    <recommendedName>
        <fullName evidence="2">glutathione transferase</fullName>
        <ecNumber evidence="2">2.5.1.18</ecNumber>
    </recommendedName>
</protein>
<organism evidence="10">
    <name type="scientific">Tarenaya spinosa</name>
    <dbReference type="NCBI Taxonomy" id="228870"/>
    <lineage>
        <taxon>Eukaryota</taxon>
        <taxon>Viridiplantae</taxon>
        <taxon>Streptophyta</taxon>
        <taxon>Embryophyta</taxon>
        <taxon>Tracheophyta</taxon>
        <taxon>Spermatophyta</taxon>
        <taxon>Magnoliopsida</taxon>
        <taxon>eudicotyledons</taxon>
        <taxon>Gunneridae</taxon>
        <taxon>Pentapetalae</taxon>
        <taxon>rosids</taxon>
        <taxon>malvids</taxon>
        <taxon>Brassicales</taxon>
        <taxon>Cleomaceae</taxon>
        <taxon>New World clade</taxon>
        <taxon>Tarenaya</taxon>
    </lineage>
</organism>
<dbReference type="SFLD" id="SFLDG00358">
    <property type="entry name" value="Main_(cytGST)"/>
    <property type="match status" value="1"/>
</dbReference>
<dbReference type="SUPFAM" id="SSF47616">
    <property type="entry name" value="GST C-terminal domain-like"/>
    <property type="match status" value="1"/>
</dbReference>
<comment type="catalytic activity">
    <reaction evidence="7">
        <text>RX + glutathione = an S-substituted glutathione + a halide anion + H(+)</text>
        <dbReference type="Rhea" id="RHEA:16437"/>
        <dbReference type="ChEBI" id="CHEBI:15378"/>
        <dbReference type="ChEBI" id="CHEBI:16042"/>
        <dbReference type="ChEBI" id="CHEBI:17792"/>
        <dbReference type="ChEBI" id="CHEBI:57925"/>
        <dbReference type="ChEBI" id="CHEBI:90779"/>
        <dbReference type="EC" id="2.5.1.18"/>
    </reaction>
</comment>
<dbReference type="FunFam" id="1.20.1050.10:FF:000012">
    <property type="entry name" value="Tau class glutathione S-transferase"/>
    <property type="match status" value="1"/>
</dbReference>
<dbReference type="AlphaFoldDB" id="B2BXR0"/>
<dbReference type="GO" id="GO:0006749">
    <property type="term" value="P:glutathione metabolic process"/>
    <property type="evidence" value="ECO:0007669"/>
    <property type="project" value="InterPro"/>
</dbReference>
<dbReference type="InterPro" id="IPR036282">
    <property type="entry name" value="Glutathione-S-Trfase_C_sf"/>
</dbReference>
<dbReference type="EMBL" id="EU162609">
    <property type="protein sequence ID" value="ABW81097.1"/>
    <property type="molecule type" value="Genomic_DNA"/>
</dbReference>
<reference evidence="10" key="1">
    <citation type="submission" date="2007-09" db="EMBL/GenBank/DDBJ databases">
        <title>Adaptive radiation of a tandemly repeated short chain dehydrogenase encoding gene family in Brassicales.</title>
        <authorList>
            <person name="Navarro-Quezada A.R."/>
            <person name="Schmid K.J."/>
        </authorList>
    </citation>
    <scope>NUCLEOTIDE SEQUENCE</scope>
</reference>